<keyword evidence="10" id="KW-1185">Reference proteome</keyword>
<keyword evidence="4" id="KW-0479">Metal-binding</keyword>
<evidence type="ECO:0000259" key="8">
    <source>
        <dbReference type="SMART" id="SM00835"/>
    </source>
</evidence>
<feature type="compositionally biased region" description="Polar residues" evidence="6">
    <location>
        <begin position="51"/>
        <end position="62"/>
    </location>
</feature>
<evidence type="ECO:0000256" key="4">
    <source>
        <dbReference type="ARBA" id="ARBA00022723"/>
    </source>
</evidence>
<evidence type="ECO:0000313" key="9">
    <source>
        <dbReference type="EMBL" id="KAJ9607455.1"/>
    </source>
</evidence>
<dbReference type="PANTHER" id="PTHR31238">
    <property type="entry name" value="GERMIN-LIKE PROTEIN SUBFAMILY 3 MEMBER 3"/>
    <property type="match status" value="1"/>
</dbReference>
<feature type="signal peptide" evidence="7">
    <location>
        <begin position="1"/>
        <end position="17"/>
    </location>
</feature>
<keyword evidence="3" id="KW-0964">Secreted</keyword>
<accession>A0AA38X5Y0</accession>
<dbReference type="EMBL" id="JAPDRK010000012">
    <property type="protein sequence ID" value="KAJ9607455.1"/>
    <property type="molecule type" value="Genomic_DNA"/>
</dbReference>
<dbReference type="PRINTS" id="PR00325">
    <property type="entry name" value="GERMIN"/>
</dbReference>
<reference evidence="9" key="1">
    <citation type="submission" date="2022-10" db="EMBL/GenBank/DDBJ databases">
        <title>Culturing micro-colonial fungi from biological soil crusts in the Mojave desert and describing Neophaeococcomyces mojavensis, and introducing the new genera and species Taxawa tesnikishii.</title>
        <authorList>
            <person name="Kurbessoian T."/>
            <person name="Stajich J.E."/>
        </authorList>
    </citation>
    <scope>NUCLEOTIDE SEQUENCE</scope>
    <source>
        <strain evidence="9">TK_41</strain>
    </source>
</reference>
<dbReference type="InterPro" id="IPR011051">
    <property type="entry name" value="RmlC_Cupin_sf"/>
</dbReference>
<evidence type="ECO:0000256" key="2">
    <source>
        <dbReference type="ARBA" id="ARBA00007456"/>
    </source>
</evidence>
<evidence type="ECO:0000256" key="3">
    <source>
        <dbReference type="ARBA" id="ARBA00022525"/>
    </source>
</evidence>
<evidence type="ECO:0000313" key="10">
    <source>
        <dbReference type="Proteomes" id="UP001172673"/>
    </source>
</evidence>
<dbReference type="InterPro" id="IPR006045">
    <property type="entry name" value="Cupin_1"/>
</dbReference>
<comment type="subcellular location">
    <subcellularLocation>
        <location evidence="1">Secreted</location>
    </subcellularLocation>
</comment>
<name>A0AA38X5Y0_9EURO</name>
<feature type="domain" description="Cupin type-1" evidence="8">
    <location>
        <begin position="126"/>
        <end position="283"/>
    </location>
</feature>
<dbReference type="AlphaFoldDB" id="A0AA38X5Y0"/>
<evidence type="ECO:0000256" key="6">
    <source>
        <dbReference type="SAM" id="MobiDB-lite"/>
    </source>
</evidence>
<feature type="region of interest" description="Disordered" evidence="6">
    <location>
        <begin position="22"/>
        <end position="94"/>
    </location>
</feature>
<dbReference type="Gene3D" id="2.60.120.10">
    <property type="entry name" value="Jelly Rolls"/>
    <property type="match status" value="1"/>
</dbReference>
<dbReference type="SUPFAM" id="SSF51182">
    <property type="entry name" value="RmlC-like cupins"/>
    <property type="match status" value="1"/>
</dbReference>
<dbReference type="InterPro" id="IPR014710">
    <property type="entry name" value="RmlC-like_jellyroll"/>
</dbReference>
<dbReference type="Proteomes" id="UP001172673">
    <property type="component" value="Unassembled WGS sequence"/>
</dbReference>
<protein>
    <recommendedName>
        <fullName evidence="8">Cupin type-1 domain-containing protein</fullName>
    </recommendedName>
</protein>
<comment type="similarity">
    <text evidence="2">Belongs to the germin family.</text>
</comment>
<comment type="caution">
    <text evidence="9">The sequence shown here is derived from an EMBL/GenBank/DDBJ whole genome shotgun (WGS) entry which is preliminary data.</text>
</comment>
<feature type="compositionally biased region" description="Low complexity" evidence="6">
    <location>
        <begin position="22"/>
        <end position="50"/>
    </location>
</feature>
<dbReference type="SMART" id="SM00835">
    <property type="entry name" value="Cupin_1"/>
    <property type="match status" value="1"/>
</dbReference>
<dbReference type="InterPro" id="IPR001929">
    <property type="entry name" value="Germin"/>
</dbReference>
<evidence type="ECO:0000256" key="1">
    <source>
        <dbReference type="ARBA" id="ARBA00004613"/>
    </source>
</evidence>
<dbReference type="GO" id="GO:0005576">
    <property type="term" value="C:extracellular region"/>
    <property type="evidence" value="ECO:0007669"/>
    <property type="project" value="UniProtKB-SubCell"/>
</dbReference>
<evidence type="ECO:0000256" key="5">
    <source>
        <dbReference type="ARBA" id="ARBA00023211"/>
    </source>
</evidence>
<sequence>MHSTSLLVAAFAAAAAATPLGTGSGSYGSSSSNPPYPTSTGSWTTSYTSSAPAQTYSAPSYSNGGGQWQSHPGAPASTGLLGNPTAVPNPKPSAGTVAKLLTEDTRVTRFQEIQAEVAAGNFNLKFDFNPKANPIAANATQPLGGQVDLANRANFPILTGLGISAAGIFFEPCGLNTPHIHPDATEFLTVVTDSNIETGFVLENGFVAEQRTNLTLFQGTVFPQGSIHWQQNLDCSPAVAIAGLNSEDPGASSIAQNFLINTSGDIVDAALGFPKSIDANNFADFKKAIPVSLAQGVEECLIRCNIKY</sequence>
<dbReference type="CDD" id="cd02241">
    <property type="entry name" value="cupin_OxOx"/>
    <property type="match status" value="1"/>
</dbReference>
<evidence type="ECO:0000256" key="7">
    <source>
        <dbReference type="SAM" id="SignalP"/>
    </source>
</evidence>
<gene>
    <name evidence="9" type="ORF">H2200_008528</name>
</gene>
<keyword evidence="5" id="KW-0464">Manganese</keyword>
<keyword evidence="7" id="KW-0732">Signal</keyword>
<feature type="chain" id="PRO_5041309261" description="Cupin type-1 domain-containing protein" evidence="7">
    <location>
        <begin position="18"/>
        <end position="308"/>
    </location>
</feature>
<dbReference type="Pfam" id="PF00190">
    <property type="entry name" value="Cupin_1"/>
    <property type="match status" value="1"/>
</dbReference>
<proteinExistence type="inferred from homology"/>
<dbReference type="GO" id="GO:0030145">
    <property type="term" value="F:manganese ion binding"/>
    <property type="evidence" value="ECO:0007669"/>
    <property type="project" value="InterPro"/>
</dbReference>
<organism evidence="9 10">
    <name type="scientific">Cladophialophora chaetospira</name>
    <dbReference type="NCBI Taxonomy" id="386627"/>
    <lineage>
        <taxon>Eukaryota</taxon>
        <taxon>Fungi</taxon>
        <taxon>Dikarya</taxon>
        <taxon>Ascomycota</taxon>
        <taxon>Pezizomycotina</taxon>
        <taxon>Eurotiomycetes</taxon>
        <taxon>Chaetothyriomycetidae</taxon>
        <taxon>Chaetothyriales</taxon>
        <taxon>Herpotrichiellaceae</taxon>
        <taxon>Cladophialophora</taxon>
    </lineage>
</organism>